<reference evidence="2 3" key="1">
    <citation type="submission" date="2018-02" db="EMBL/GenBank/DDBJ databases">
        <title>Draft genome sequences of Elsinoe sp., causing black scab on jojoba.</title>
        <authorList>
            <person name="Stodart B."/>
            <person name="Jeffress S."/>
            <person name="Ash G."/>
            <person name="Arun Chinnappa K."/>
        </authorList>
    </citation>
    <scope>NUCLEOTIDE SEQUENCE [LARGE SCALE GENOMIC DNA]</scope>
    <source>
        <strain evidence="2 3">Hillstone_2</strain>
    </source>
</reference>
<dbReference type="Gene3D" id="1.25.40.10">
    <property type="entry name" value="Tetratricopeptide repeat domain"/>
    <property type="match status" value="1"/>
</dbReference>
<dbReference type="InterPro" id="IPR001810">
    <property type="entry name" value="F-box_dom"/>
</dbReference>
<evidence type="ECO:0000313" key="2">
    <source>
        <dbReference type="EMBL" id="TKX25755.1"/>
    </source>
</evidence>
<dbReference type="SUPFAM" id="SSF48452">
    <property type="entry name" value="TPR-like"/>
    <property type="match status" value="1"/>
</dbReference>
<dbReference type="PANTHER" id="PTHR38926:SF5">
    <property type="entry name" value="F-BOX AND LEUCINE-RICH REPEAT PROTEIN 6"/>
    <property type="match status" value="1"/>
</dbReference>
<evidence type="ECO:0000313" key="3">
    <source>
        <dbReference type="Proteomes" id="UP000308133"/>
    </source>
</evidence>
<dbReference type="InterPro" id="IPR011990">
    <property type="entry name" value="TPR-like_helical_dom_sf"/>
</dbReference>
<proteinExistence type="predicted"/>
<comment type="caution">
    <text evidence="2">The sequence shown here is derived from an EMBL/GenBank/DDBJ whole genome shotgun (WGS) entry which is preliminary data.</text>
</comment>
<dbReference type="SUPFAM" id="SSF81383">
    <property type="entry name" value="F-box domain"/>
    <property type="match status" value="1"/>
</dbReference>
<dbReference type="PROSITE" id="PS50181">
    <property type="entry name" value="FBOX"/>
    <property type="match status" value="1"/>
</dbReference>
<dbReference type="SUPFAM" id="SSF52047">
    <property type="entry name" value="RNI-like"/>
    <property type="match status" value="1"/>
</dbReference>
<dbReference type="PANTHER" id="PTHR38926">
    <property type="entry name" value="F-BOX DOMAIN CONTAINING PROTEIN, EXPRESSED"/>
    <property type="match status" value="1"/>
</dbReference>
<dbReference type="SMART" id="SM00028">
    <property type="entry name" value="TPR"/>
    <property type="match status" value="2"/>
</dbReference>
<dbReference type="Gene3D" id="3.80.10.10">
    <property type="entry name" value="Ribonuclease Inhibitor"/>
    <property type="match status" value="2"/>
</dbReference>
<dbReference type="SMART" id="SM00256">
    <property type="entry name" value="FBOX"/>
    <property type="match status" value="1"/>
</dbReference>
<gene>
    <name evidence="2" type="ORF">C1H76_1901</name>
</gene>
<dbReference type="Gene3D" id="1.20.1280.50">
    <property type="match status" value="1"/>
</dbReference>
<protein>
    <submittedName>
        <fullName evidence="2">Putative F-box domain-containing protein</fullName>
    </submittedName>
</protein>
<dbReference type="EMBL" id="PTQR01000024">
    <property type="protein sequence ID" value="TKX25755.1"/>
    <property type="molecule type" value="Genomic_DNA"/>
</dbReference>
<dbReference type="InterPro" id="IPR032675">
    <property type="entry name" value="LRR_dom_sf"/>
</dbReference>
<dbReference type="InterPro" id="IPR019734">
    <property type="entry name" value="TPR_rpt"/>
</dbReference>
<dbReference type="Proteomes" id="UP000308133">
    <property type="component" value="Unassembled WGS sequence"/>
</dbReference>
<accession>A0A4U7B7K6</accession>
<dbReference type="AlphaFoldDB" id="A0A4U7B7K6"/>
<evidence type="ECO:0000259" key="1">
    <source>
        <dbReference type="PROSITE" id="PS50181"/>
    </source>
</evidence>
<dbReference type="InterPro" id="IPR036047">
    <property type="entry name" value="F-box-like_dom_sf"/>
</dbReference>
<dbReference type="Pfam" id="PF12937">
    <property type="entry name" value="F-box-like"/>
    <property type="match status" value="1"/>
</dbReference>
<name>A0A4U7B7K6_9PEZI</name>
<feature type="domain" description="F-box" evidence="1">
    <location>
        <begin position="133"/>
        <end position="180"/>
    </location>
</feature>
<sequence>MPHRLSSTELEEIARSSYKNGNFGSALVTIDQAMNTGSTAVASQLDLRAAIKEKLGDFESALQDAKALIRKHYQDPRGYLRAAKILHHMKKPNNAVLIFERGLKLVPETTAGYSVMAEKHKKLLQLLLPNTKCDPFTYLPLEIVEMILSHLAFRQRTMCTSVSKSWRRLLHTLPGLWTDLDLSRAIKPVQLSFITTCINRSHHRIQTATLFRIAKFDPVISALTSRCNHLTSLSIRHSSPSIPILTASLSQATQLTTLSLSGFSLEQSSLRAMLAALPSLLSLTADELLGERRLAHWTQIPTCLLSLTLRAAPKQGIPYIYLAGILAHAPSLHTLVLSGWGQVHGSPELDFVRQKELQTLHVDAGVLTLLNLPETIVELGVNCYLGAPPRPMGAQRLRLPLLERLTCRTMQDVEVLLSDGGEEVGRKLTHLAIPAAELAVDWKTSALMSDRLRDVKELKLFGARHVDDDLVPVILLKMKDLEVIDLSHSDVTGVGIKGLVVGCKRLKKLGVACCNDLGMDAVEWARTKGIEVDCFWEKSGAQGGRVVRYGF</sequence>
<organism evidence="2 3">
    <name type="scientific">Elsinoe australis</name>
    <dbReference type="NCBI Taxonomy" id="40998"/>
    <lineage>
        <taxon>Eukaryota</taxon>
        <taxon>Fungi</taxon>
        <taxon>Dikarya</taxon>
        <taxon>Ascomycota</taxon>
        <taxon>Pezizomycotina</taxon>
        <taxon>Dothideomycetes</taxon>
        <taxon>Dothideomycetidae</taxon>
        <taxon>Myriangiales</taxon>
        <taxon>Elsinoaceae</taxon>
        <taxon>Elsinoe</taxon>
    </lineage>
</organism>
<dbReference type="CDD" id="cd09917">
    <property type="entry name" value="F-box_SF"/>
    <property type="match status" value="1"/>
</dbReference>